<accession>A0A1I0PAL0</accession>
<gene>
    <name evidence="2" type="ORF">SAMN05444851_1495</name>
</gene>
<keyword evidence="1" id="KW-1133">Transmembrane helix</keyword>
<evidence type="ECO:0000256" key="1">
    <source>
        <dbReference type="SAM" id="Phobius"/>
    </source>
</evidence>
<feature type="transmembrane region" description="Helical" evidence="1">
    <location>
        <begin position="12"/>
        <end position="35"/>
    </location>
</feature>
<dbReference type="OrthoDB" id="7872651at2"/>
<dbReference type="Proteomes" id="UP000199650">
    <property type="component" value="Unassembled WGS sequence"/>
</dbReference>
<keyword evidence="1" id="KW-0812">Transmembrane</keyword>
<evidence type="ECO:0000313" key="3">
    <source>
        <dbReference type="Proteomes" id="UP000199650"/>
    </source>
</evidence>
<dbReference type="AlphaFoldDB" id="A0A1I0PAL0"/>
<evidence type="ECO:0000313" key="2">
    <source>
        <dbReference type="EMBL" id="SEW11409.1"/>
    </source>
</evidence>
<keyword evidence="3" id="KW-1185">Reference proteome</keyword>
<sequence length="95" mass="10304">MGHGTVRYLKRLVTALTLTTIVGLVVLVGVVVMRFSQTNPKPSSLPVMPDQITLPEGITADAVTFGPDWYAVVAGNDILIFDRDSGNLIKRIPVR</sequence>
<dbReference type="STRING" id="1173584.SAMN05444851_1495"/>
<dbReference type="EMBL" id="FOJB01000001">
    <property type="protein sequence ID" value="SEW11409.1"/>
    <property type="molecule type" value="Genomic_DNA"/>
</dbReference>
<proteinExistence type="predicted"/>
<dbReference type="InterPro" id="IPR045519">
    <property type="entry name" value="DUF6476"/>
</dbReference>
<protein>
    <submittedName>
        <fullName evidence="2">Uncharacterized protein</fullName>
    </submittedName>
</protein>
<name>A0A1I0PAL0_9RHOB</name>
<reference evidence="2 3" key="1">
    <citation type="submission" date="2016-10" db="EMBL/GenBank/DDBJ databases">
        <authorList>
            <person name="de Groot N.N."/>
        </authorList>
    </citation>
    <scope>NUCLEOTIDE SEQUENCE [LARGE SCALE GENOMIC DNA]</scope>
    <source>
        <strain evidence="2 3">DSM 29439</strain>
    </source>
</reference>
<keyword evidence="1" id="KW-0472">Membrane</keyword>
<dbReference type="Pfam" id="PF20082">
    <property type="entry name" value="DUF6476"/>
    <property type="match status" value="1"/>
</dbReference>
<organism evidence="2 3">
    <name type="scientific">Aliiroseovarius sediminilitoris</name>
    <dbReference type="NCBI Taxonomy" id="1173584"/>
    <lineage>
        <taxon>Bacteria</taxon>
        <taxon>Pseudomonadati</taxon>
        <taxon>Pseudomonadota</taxon>
        <taxon>Alphaproteobacteria</taxon>
        <taxon>Rhodobacterales</taxon>
        <taxon>Paracoccaceae</taxon>
        <taxon>Aliiroseovarius</taxon>
    </lineage>
</organism>